<evidence type="ECO:0000259" key="1">
    <source>
        <dbReference type="Pfam" id="PF18765"/>
    </source>
</evidence>
<dbReference type="Pfam" id="PF18765">
    <property type="entry name" value="Polbeta"/>
    <property type="match status" value="1"/>
</dbReference>
<dbReference type="Proteomes" id="UP000176604">
    <property type="component" value="Unassembled WGS sequence"/>
</dbReference>
<dbReference type="InterPro" id="IPR043519">
    <property type="entry name" value="NT_sf"/>
</dbReference>
<organism evidence="2 3">
    <name type="scientific">Candidatus Uhrbacteria bacterium RIFCSPHIGHO2_12_FULL_54_23</name>
    <dbReference type="NCBI Taxonomy" id="1802397"/>
    <lineage>
        <taxon>Bacteria</taxon>
        <taxon>Candidatus Uhriibacteriota</taxon>
    </lineage>
</organism>
<evidence type="ECO:0000313" key="3">
    <source>
        <dbReference type="Proteomes" id="UP000176604"/>
    </source>
</evidence>
<comment type="caution">
    <text evidence="2">The sequence shown here is derived from an EMBL/GenBank/DDBJ whole genome shotgun (WGS) entry which is preliminary data.</text>
</comment>
<feature type="domain" description="Polymerase beta nucleotidyltransferase" evidence="1">
    <location>
        <begin position="12"/>
        <end position="99"/>
    </location>
</feature>
<dbReference type="CDD" id="cd05403">
    <property type="entry name" value="NT_KNTase_like"/>
    <property type="match status" value="1"/>
</dbReference>
<protein>
    <recommendedName>
        <fullName evidence="1">Polymerase beta nucleotidyltransferase domain-containing protein</fullName>
    </recommendedName>
</protein>
<name>A0A1F7UKW2_9BACT</name>
<dbReference type="EMBL" id="MGEF01000021">
    <property type="protein sequence ID" value="OGL78922.1"/>
    <property type="molecule type" value="Genomic_DNA"/>
</dbReference>
<gene>
    <name evidence="2" type="ORF">A3J43_00885</name>
</gene>
<dbReference type="AlphaFoldDB" id="A0A1F7UKW2"/>
<accession>A0A1F7UKW2</accession>
<dbReference type="SUPFAM" id="SSF81301">
    <property type="entry name" value="Nucleotidyltransferase"/>
    <property type="match status" value="1"/>
</dbReference>
<dbReference type="Gene3D" id="3.30.460.10">
    <property type="entry name" value="Beta Polymerase, domain 2"/>
    <property type="match status" value="1"/>
</dbReference>
<proteinExistence type="predicted"/>
<dbReference type="PANTHER" id="PTHR43852:SF2">
    <property type="entry name" value="PROTEIN ADENYLYLTRANSFERASE MNTA"/>
    <property type="match status" value="1"/>
</dbReference>
<dbReference type="InterPro" id="IPR041633">
    <property type="entry name" value="Polbeta"/>
</dbReference>
<reference evidence="2 3" key="1">
    <citation type="journal article" date="2016" name="Nat. Commun.">
        <title>Thousands of microbial genomes shed light on interconnected biogeochemical processes in an aquifer system.</title>
        <authorList>
            <person name="Anantharaman K."/>
            <person name="Brown C.T."/>
            <person name="Hug L.A."/>
            <person name="Sharon I."/>
            <person name="Castelle C.J."/>
            <person name="Probst A.J."/>
            <person name="Thomas B.C."/>
            <person name="Singh A."/>
            <person name="Wilkins M.J."/>
            <person name="Karaoz U."/>
            <person name="Brodie E.L."/>
            <person name="Williams K.H."/>
            <person name="Hubbard S.S."/>
            <person name="Banfield J.F."/>
        </authorList>
    </citation>
    <scope>NUCLEOTIDE SEQUENCE [LARGE SCALE GENOMIC DNA]</scope>
</reference>
<dbReference type="InterPro" id="IPR052930">
    <property type="entry name" value="TA_antitoxin_MntA"/>
</dbReference>
<evidence type="ECO:0000313" key="2">
    <source>
        <dbReference type="EMBL" id="OGL78922.1"/>
    </source>
</evidence>
<sequence>MNAALPNEPKVLDLLRNNRVSFAALFGSRAKGEYAAESDFDLLIEFEPDASASFFRMAGMQRDLEHLLHKPVDLVTTGGLHPLMKQRVMDSLKVLYDQRKG</sequence>
<dbReference type="PANTHER" id="PTHR43852">
    <property type="entry name" value="NUCLEOTIDYLTRANSFERASE"/>
    <property type="match status" value="1"/>
</dbReference>